<dbReference type="InterPro" id="IPR050986">
    <property type="entry name" value="GutQ/KpsF_isomerases"/>
</dbReference>
<dbReference type="CDD" id="cd04604">
    <property type="entry name" value="CBS_pair_SIS_assoc"/>
    <property type="match status" value="1"/>
</dbReference>
<comment type="caution">
    <text evidence="9">The sequence shown here is derived from an EMBL/GenBank/DDBJ whole genome shotgun (WGS) entry which is preliminary data.</text>
</comment>
<dbReference type="PROSITE" id="PS51464">
    <property type="entry name" value="SIS"/>
    <property type="match status" value="1"/>
</dbReference>
<evidence type="ECO:0000256" key="4">
    <source>
        <dbReference type="PIRSR" id="PIRSR004692-2"/>
    </source>
</evidence>
<evidence type="ECO:0000256" key="5">
    <source>
        <dbReference type="PIRSR" id="PIRSR004692-3"/>
    </source>
</evidence>
<evidence type="ECO:0000259" key="8">
    <source>
        <dbReference type="PROSITE" id="PS51464"/>
    </source>
</evidence>
<gene>
    <name evidence="9" type="ORF">DAMNIGENAA_10600</name>
</gene>
<dbReference type="Gene3D" id="3.10.580.10">
    <property type="entry name" value="CBS-domain"/>
    <property type="match status" value="1"/>
</dbReference>
<dbReference type="PIRSF" id="PIRSF004692">
    <property type="entry name" value="KdsD_KpsF"/>
    <property type="match status" value="1"/>
</dbReference>
<dbReference type="AlphaFoldDB" id="A0A9W6D3Q5"/>
<organism evidence="9 10">
    <name type="scientific">Desulforhabdus amnigena</name>
    <dbReference type="NCBI Taxonomy" id="40218"/>
    <lineage>
        <taxon>Bacteria</taxon>
        <taxon>Pseudomonadati</taxon>
        <taxon>Thermodesulfobacteriota</taxon>
        <taxon>Syntrophobacteria</taxon>
        <taxon>Syntrophobacterales</taxon>
        <taxon>Syntrophobacteraceae</taxon>
        <taxon>Desulforhabdus</taxon>
    </lineage>
</organism>
<dbReference type="GO" id="GO:0046872">
    <property type="term" value="F:metal ion binding"/>
    <property type="evidence" value="ECO:0007669"/>
    <property type="project" value="UniProtKB-KW"/>
</dbReference>
<evidence type="ECO:0000256" key="2">
    <source>
        <dbReference type="ARBA" id="ARBA00022737"/>
    </source>
</evidence>
<evidence type="ECO:0000313" key="9">
    <source>
        <dbReference type="EMBL" id="GLI33627.1"/>
    </source>
</evidence>
<dbReference type="FunFam" id="3.40.50.10490:FF:000011">
    <property type="entry name" value="Arabinose 5-phosphate isomerase"/>
    <property type="match status" value="1"/>
</dbReference>
<evidence type="ECO:0000256" key="1">
    <source>
        <dbReference type="ARBA" id="ARBA00008165"/>
    </source>
</evidence>
<dbReference type="Pfam" id="PF00571">
    <property type="entry name" value="CBS"/>
    <property type="match status" value="2"/>
</dbReference>
<dbReference type="PANTHER" id="PTHR42745:SF1">
    <property type="entry name" value="ARABINOSE 5-PHOSPHATE ISOMERASE KDSD"/>
    <property type="match status" value="1"/>
</dbReference>
<feature type="site" description="Catalytically relevant" evidence="5">
    <location>
        <position position="183"/>
    </location>
</feature>
<dbReference type="Pfam" id="PF01380">
    <property type="entry name" value="SIS"/>
    <property type="match status" value="1"/>
</dbReference>
<dbReference type="NCBIfam" id="TIGR00393">
    <property type="entry name" value="kpsF"/>
    <property type="match status" value="1"/>
</dbReference>
<dbReference type="InterPro" id="IPR000644">
    <property type="entry name" value="CBS_dom"/>
</dbReference>
<dbReference type="SMART" id="SM00116">
    <property type="entry name" value="CBS"/>
    <property type="match status" value="2"/>
</dbReference>
<protein>
    <submittedName>
        <fullName evidence="9">Carbohydrate isomerase KpsF/GutQ family protein</fullName>
    </submittedName>
</protein>
<feature type="site" description="Catalytically relevant" evidence="5">
    <location>
        <position position="142"/>
    </location>
</feature>
<dbReference type="PROSITE" id="PS51371">
    <property type="entry name" value="CBS"/>
    <property type="match status" value="2"/>
</dbReference>
<keyword evidence="3 6" id="KW-0129">CBS domain</keyword>
<feature type="domain" description="CBS" evidence="7">
    <location>
        <begin position="308"/>
        <end position="366"/>
    </location>
</feature>
<feature type="domain" description="CBS" evidence="7">
    <location>
        <begin position="241"/>
        <end position="299"/>
    </location>
</feature>
<reference evidence="9" key="1">
    <citation type="submission" date="2022-12" db="EMBL/GenBank/DDBJ databases">
        <title>Reference genome sequencing for broad-spectrum identification of bacterial and archaeal isolates by mass spectrometry.</title>
        <authorList>
            <person name="Sekiguchi Y."/>
            <person name="Tourlousse D.M."/>
        </authorList>
    </citation>
    <scope>NUCLEOTIDE SEQUENCE</scope>
    <source>
        <strain evidence="9">ASRB1</strain>
    </source>
</reference>
<feature type="domain" description="SIS" evidence="8">
    <location>
        <begin position="72"/>
        <end position="215"/>
    </location>
</feature>
<evidence type="ECO:0000313" key="10">
    <source>
        <dbReference type="Proteomes" id="UP001144372"/>
    </source>
</evidence>
<evidence type="ECO:0000256" key="3">
    <source>
        <dbReference type="ARBA" id="ARBA00023122"/>
    </source>
</evidence>
<dbReference type="GO" id="GO:1901135">
    <property type="term" value="P:carbohydrate derivative metabolic process"/>
    <property type="evidence" value="ECO:0007669"/>
    <property type="project" value="InterPro"/>
</dbReference>
<dbReference type="Proteomes" id="UP001144372">
    <property type="component" value="Unassembled WGS sequence"/>
</dbReference>
<accession>A0A9W6D3Q5</accession>
<evidence type="ECO:0000259" key="7">
    <source>
        <dbReference type="PROSITE" id="PS51371"/>
    </source>
</evidence>
<dbReference type="InterPro" id="IPR004800">
    <property type="entry name" value="KdsD/KpsF-type"/>
</dbReference>
<dbReference type="PANTHER" id="PTHR42745">
    <property type="match status" value="1"/>
</dbReference>
<dbReference type="GO" id="GO:0097367">
    <property type="term" value="F:carbohydrate derivative binding"/>
    <property type="evidence" value="ECO:0007669"/>
    <property type="project" value="InterPro"/>
</dbReference>
<dbReference type="InterPro" id="IPR046348">
    <property type="entry name" value="SIS_dom_sf"/>
</dbReference>
<feature type="site" description="Catalytically relevant" evidence="5">
    <location>
        <position position="90"/>
    </location>
</feature>
<keyword evidence="9" id="KW-0413">Isomerase</keyword>
<keyword evidence="4" id="KW-0479">Metal-binding</keyword>
<evidence type="ECO:0000256" key="6">
    <source>
        <dbReference type="PROSITE-ProRule" id="PRU00703"/>
    </source>
</evidence>
<feature type="site" description="Catalytically relevant" evidence="5">
    <location>
        <position position="224"/>
    </location>
</feature>
<dbReference type="SUPFAM" id="SSF53697">
    <property type="entry name" value="SIS domain"/>
    <property type="match status" value="1"/>
</dbReference>
<keyword evidence="2" id="KW-0677">Repeat</keyword>
<dbReference type="InterPro" id="IPR001347">
    <property type="entry name" value="SIS_dom"/>
</dbReference>
<dbReference type="EMBL" id="BSDR01000001">
    <property type="protein sequence ID" value="GLI33627.1"/>
    <property type="molecule type" value="Genomic_DNA"/>
</dbReference>
<dbReference type="GO" id="GO:0005975">
    <property type="term" value="P:carbohydrate metabolic process"/>
    <property type="evidence" value="ECO:0007669"/>
    <property type="project" value="InterPro"/>
</dbReference>
<dbReference type="CDD" id="cd05014">
    <property type="entry name" value="SIS_Kpsf"/>
    <property type="match status" value="1"/>
</dbReference>
<proteinExistence type="inferred from homology"/>
<dbReference type="Gene3D" id="3.40.50.10490">
    <property type="entry name" value="Glucose-6-phosphate isomerase like protein, domain 1"/>
    <property type="match status" value="1"/>
</dbReference>
<keyword evidence="4" id="KW-0862">Zinc</keyword>
<name>A0A9W6D3Q5_9BACT</name>
<sequence length="375" mass="40573">MKGKRLKKGGSLPIPDMEGAEDHLEVGSLPSKSLPGMCNGQDVVQIAREVLRIEAEGILHLLEHFDEKFALAVQWIYEARGRVIVTGIGKSGIVGRKIVATLSSTGTPALFIHPVEAMHGDLGMVRAEDIVLALSNSGETDELNIILPSLRNIGTRVIAFTGNLSSTLAGYSDLAIYTGVLREACPLGLAPTASTTAQLAMGDALAVALIRVRNFQVQDFRRFHPGGHLGERLQVPLYEVMRQGGEIPMVRETAHVPEALREMSDKGLGATLIVSSTGKLLGIFTDGDLRRSLNTYTDLSKKTIQEIMTPNPRSISADHSVADALEMMEQHLITVMPVVDSEGGLQGILHLHDLLGKGRIRFTRQSEQRGNAEVL</sequence>
<comment type="similarity">
    <text evidence="1">Belongs to the SIS family. GutQ/KpsF subfamily.</text>
</comment>
<keyword evidence="10" id="KW-1185">Reference proteome</keyword>
<dbReference type="GO" id="GO:0019146">
    <property type="term" value="F:arabinose-5-phosphate isomerase activity"/>
    <property type="evidence" value="ECO:0007669"/>
    <property type="project" value="UniProtKB-ARBA"/>
</dbReference>
<dbReference type="InterPro" id="IPR046342">
    <property type="entry name" value="CBS_dom_sf"/>
</dbReference>
<feature type="binding site" evidence="4">
    <location>
        <position position="113"/>
    </location>
    <ligand>
        <name>Zn(2+)</name>
        <dbReference type="ChEBI" id="CHEBI:29105"/>
    </ligand>
</feature>
<dbReference type="InterPro" id="IPR035474">
    <property type="entry name" value="SIS_Kpsf"/>
</dbReference>